<protein>
    <submittedName>
        <fullName evidence="1">Acyl-CoA thioester hydrolase</fullName>
    </submittedName>
</protein>
<organism evidence="1 2">
    <name type="scientific">Brevibacterium celere</name>
    <dbReference type="NCBI Taxonomy" id="225845"/>
    <lineage>
        <taxon>Bacteria</taxon>
        <taxon>Bacillati</taxon>
        <taxon>Actinomycetota</taxon>
        <taxon>Actinomycetes</taxon>
        <taxon>Micrococcales</taxon>
        <taxon>Brevibacteriaceae</taxon>
        <taxon>Brevibacterium</taxon>
    </lineage>
</organism>
<dbReference type="AlphaFoldDB" id="A0A366IL47"/>
<dbReference type="InterPro" id="IPR029069">
    <property type="entry name" value="HotDog_dom_sf"/>
</dbReference>
<sequence>MAGPESTAGSDDEALASTARRLPDYVTEVAPEWIDYNGHMSEAFYVLVFGFTTDQVMDTLGLDESYREATGCSLYTVEAHIRYLSEVSLGSTLTVRAHLVSAGAKKLHLAYEMRVDETVVATEEIMALHVDQRRGGTAEFPVEVAQALDAVSRHTPEWSGRRIG</sequence>
<proteinExistence type="predicted"/>
<comment type="caution">
    <text evidence="1">The sequence shown here is derived from an EMBL/GenBank/DDBJ whole genome shotgun (WGS) entry which is preliminary data.</text>
</comment>
<evidence type="ECO:0000313" key="1">
    <source>
        <dbReference type="EMBL" id="RBP71478.1"/>
    </source>
</evidence>
<dbReference type="CDD" id="cd00586">
    <property type="entry name" value="4HBT"/>
    <property type="match status" value="1"/>
</dbReference>
<dbReference type="EMBL" id="QNSB01000005">
    <property type="protein sequence ID" value="RBP71478.1"/>
    <property type="molecule type" value="Genomic_DNA"/>
</dbReference>
<dbReference type="RefSeq" id="WP_113903990.1">
    <property type="nucleotide sequence ID" value="NZ_QNSB01000005.1"/>
</dbReference>
<dbReference type="PANTHER" id="PTHR31793">
    <property type="entry name" value="4-HYDROXYBENZOYL-COA THIOESTERASE FAMILY MEMBER"/>
    <property type="match status" value="1"/>
</dbReference>
<dbReference type="Proteomes" id="UP000253509">
    <property type="component" value="Unassembled WGS sequence"/>
</dbReference>
<dbReference type="InterPro" id="IPR050563">
    <property type="entry name" value="4-hydroxybenzoyl-CoA_TE"/>
</dbReference>
<dbReference type="GO" id="GO:0047617">
    <property type="term" value="F:fatty acyl-CoA hydrolase activity"/>
    <property type="evidence" value="ECO:0007669"/>
    <property type="project" value="TreeGrafter"/>
</dbReference>
<dbReference type="PANTHER" id="PTHR31793:SF2">
    <property type="entry name" value="BLR1345 PROTEIN"/>
    <property type="match status" value="1"/>
</dbReference>
<reference evidence="1 2" key="1">
    <citation type="submission" date="2018-06" db="EMBL/GenBank/DDBJ databases">
        <title>Freshwater and sediment microbial communities from various areas in North America, analyzing microbe dynamics in response to fracking.</title>
        <authorList>
            <person name="Lamendella R."/>
        </authorList>
    </citation>
    <scope>NUCLEOTIDE SEQUENCE [LARGE SCALE GENOMIC DNA]</scope>
    <source>
        <strain evidence="1 2">3b_TX</strain>
    </source>
</reference>
<accession>A0A366IL47</accession>
<keyword evidence="1" id="KW-0378">Hydrolase</keyword>
<name>A0A366IL47_9MICO</name>
<evidence type="ECO:0000313" key="2">
    <source>
        <dbReference type="Proteomes" id="UP000253509"/>
    </source>
</evidence>
<dbReference type="Pfam" id="PF13279">
    <property type="entry name" value="4HBT_2"/>
    <property type="match status" value="1"/>
</dbReference>
<gene>
    <name evidence="1" type="ORF">DFO65_10577</name>
</gene>
<dbReference type="SUPFAM" id="SSF54637">
    <property type="entry name" value="Thioesterase/thiol ester dehydrase-isomerase"/>
    <property type="match status" value="1"/>
</dbReference>
<keyword evidence="2" id="KW-1185">Reference proteome</keyword>
<dbReference type="Gene3D" id="3.10.129.10">
    <property type="entry name" value="Hotdog Thioesterase"/>
    <property type="match status" value="1"/>
</dbReference>